<organism evidence="2 3">
    <name type="scientific">Actinocatenispora sera</name>
    <dbReference type="NCBI Taxonomy" id="390989"/>
    <lineage>
        <taxon>Bacteria</taxon>
        <taxon>Bacillati</taxon>
        <taxon>Actinomycetota</taxon>
        <taxon>Actinomycetes</taxon>
        <taxon>Micromonosporales</taxon>
        <taxon>Micromonosporaceae</taxon>
        <taxon>Actinocatenispora</taxon>
    </lineage>
</organism>
<evidence type="ECO:0000313" key="3">
    <source>
        <dbReference type="Proteomes" id="UP000680750"/>
    </source>
</evidence>
<dbReference type="AlphaFoldDB" id="A0A810L2N6"/>
<dbReference type="Proteomes" id="UP000680750">
    <property type="component" value="Chromosome"/>
</dbReference>
<sequence>MAAEWDQVRELDAEIDRVDEQITAAGVRGSVCPRPEGRDRSGRVGPVAERSTKRRQDAPDLPRLPVANRTIPHPHIGTDAGSTGTRCS</sequence>
<dbReference type="KEGG" id="aser:Asera_37710"/>
<evidence type="ECO:0000313" key="2">
    <source>
        <dbReference type="EMBL" id="BCJ29663.1"/>
    </source>
</evidence>
<dbReference type="EMBL" id="AP023354">
    <property type="protein sequence ID" value="BCJ29663.1"/>
    <property type="molecule type" value="Genomic_DNA"/>
</dbReference>
<name>A0A810L2N6_9ACTN</name>
<feature type="region of interest" description="Disordered" evidence="1">
    <location>
        <begin position="26"/>
        <end position="88"/>
    </location>
</feature>
<feature type="compositionally biased region" description="Basic and acidic residues" evidence="1">
    <location>
        <begin position="50"/>
        <end position="60"/>
    </location>
</feature>
<gene>
    <name evidence="2" type="ORF">Asera_37710</name>
</gene>
<proteinExistence type="predicted"/>
<accession>A0A810L2N6</accession>
<keyword evidence="3" id="KW-1185">Reference proteome</keyword>
<reference evidence="2" key="1">
    <citation type="submission" date="2020-08" db="EMBL/GenBank/DDBJ databases">
        <title>Whole genome shotgun sequence of Actinocatenispora sera NBRC 101916.</title>
        <authorList>
            <person name="Komaki H."/>
            <person name="Tamura T."/>
        </authorList>
    </citation>
    <scope>NUCLEOTIDE SEQUENCE</scope>
    <source>
        <strain evidence="2">NBRC 101916</strain>
    </source>
</reference>
<evidence type="ECO:0000256" key="1">
    <source>
        <dbReference type="SAM" id="MobiDB-lite"/>
    </source>
</evidence>
<protein>
    <submittedName>
        <fullName evidence="2">Uncharacterized protein</fullName>
    </submittedName>
</protein>